<evidence type="ECO:0000313" key="1">
    <source>
        <dbReference type="EMBL" id="GGB52912.1"/>
    </source>
</evidence>
<protein>
    <recommendedName>
        <fullName evidence="3">Carrier domain-containing protein</fullName>
    </recommendedName>
</protein>
<name>A0ABQ1IUL7_9PROT</name>
<dbReference type="EMBL" id="BMDZ01000052">
    <property type="protein sequence ID" value="GGB52912.1"/>
    <property type="molecule type" value="Genomic_DNA"/>
</dbReference>
<accession>A0ABQ1IUL7</accession>
<organism evidence="1 2">
    <name type="scientific">Tistrella bauzanensis</name>
    <dbReference type="NCBI Taxonomy" id="657419"/>
    <lineage>
        <taxon>Bacteria</taxon>
        <taxon>Pseudomonadati</taxon>
        <taxon>Pseudomonadota</taxon>
        <taxon>Alphaproteobacteria</taxon>
        <taxon>Geminicoccales</taxon>
        <taxon>Geminicoccaceae</taxon>
        <taxon>Tistrella</taxon>
    </lineage>
</organism>
<dbReference type="Gene3D" id="1.10.1200.10">
    <property type="entry name" value="ACP-like"/>
    <property type="match status" value="1"/>
</dbReference>
<sequence>MTTTETWQRAISDWIVENYRRRHGGDPGPVDLDTDIIESRILDSLSIMNFVAFLEELVEREIDIAKIDIENMRTIRRIRDGVLGEVA</sequence>
<gene>
    <name evidence="1" type="ORF">GCM10011505_37360</name>
</gene>
<evidence type="ECO:0000313" key="2">
    <source>
        <dbReference type="Proteomes" id="UP000603352"/>
    </source>
</evidence>
<evidence type="ECO:0008006" key="3">
    <source>
        <dbReference type="Google" id="ProtNLM"/>
    </source>
</evidence>
<reference evidence="2" key="1">
    <citation type="journal article" date="2019" name="Int. J. Syst. Evol. Microbiol.">
        <title>The Global Catalogue of Microorganisms (GCM) 10K type strain sequencing project: providing services to taxonomists for standard genome sequencing and annotation.</title>
        <authorList>
            <consortium name="The Broad Institute Genomics Platform"/>
            <consortium name="The Broad Institute Genome Sequencing Center for Infectious Disease"/>
            <person name="Wu L."/>
            <person name="Ma J."/>
        </authorList>
    </citation>
    <scope>NUCLEOTIDE SEQUENCE [LARGE SCALE GENOMIC DNA]</scope>
    <source>
        <strain evidence="2">CGMCC 1.10188</strain>
    </source>
</reference>
<dbReference type="RefSeq" id="WP_188580672.1">
    <property type="nucleotide sequence ID" value="NZ_BMDZ01000052.1"/>
</dbReference>
<dbReference type="InterPro" id="IPR036736">
    <property type="entry name" value="ACP-like_sf"/>
</dbReference>
<keyword evidence="2" id="KW-1185">Reference proteome</keyword>
<dbReference type="Proteomes" id="UP000603352">
    <property type="component" value="Unassembled WGS sequence"/>
</dbReference>
<comment type="caution">
    <text evidence="1">The sequence shown here is derived from an EMBL/GenBank/DDBJ whole genome shotgun (WGS) entry which is preliminary data.</text>
</comment>
<dbReference type="SUPFAM" id="SSF47336">
    <property type="entry name" value="ACP-like"/>
    <property type="match status" value="1"/>
</dbReference>
<proteinExistence type="predicted"/>